<dbReference type="AlphaFoldDB" id="A0A105V4B2"/>
<evidence type="ECO:0000313" key="2">
    <source>
        <dbReference type="Proteomes" id="UP000062317"/>
    </source>
</evidence>
<proteinExistence type="predicted"/>
<organism evidence="1 2">
    <name type="scientific">Burkholderia territorii</name>
    <dbReference type="NCBI Taxonomy" id="1503055"/>
    <lineage>
        <taxon>Bacteria</taxon>
        <taxon>Pseudomonadati</taxon>
        <taxon>Pseudomonadota</taxon>
        <taxon>Betaproteobacteria</taxon>
        <taxon>Burkholderiales</taxon>
        <taxon>Burkholderiaceae</taxon>
        <taxon>Burkholderia</taxon>
        <taxon>Burkholderia cepacia complex</taxon>
    </lineage>
</organism>
<name>A0A105V4B2_9BURK</name>
<reference evidence="1 2" key="1">
    <citation type="submission" date="2015-11" db="EMBL/GenBank/DDBJ databases">
        <title>Expanding the genomic diversity of Burkholderia species for the development of highly accurate diagnostics.</title>
        <authorList>
            <person name="Sahl J."/>
            <person name="Keim P."/>
            <person name="Wagner D."/>
        </authorList>
    </citation>
    <scope>NUCLEOTIDE SEQUENCE [LARGE SCALE GENOMIC DNA]</scope>
    <source>
        <strain evidence="1 2">MSMB1301WGS</strain>
    </source>
</reference>
<keyword evidence="2" id="KW-1185">Reference proteome</keyword>
<dbReference type="Proteomes" id="UP000062317">
    <property type="component" value="Unassembled WGS sequence"/>
</dbReference>
<accession>A0A105V4B2</accession>
<dbReference type="EMBL" id="LPEQ01000113">
    <property type="protein sequence ID" value="KVV40979.1"/>
    <property type="molecule type" value="Genomic_DNA"/>
</dbReference>
<sequence>MRRTQYPVDTHDAAVDLVDHIEQKRPLTSRTSDTKHPAARSAFFDNLHRYAVPNEGDIGEMFRASDDARFVLMAIQMVECVA</sequence>
<protein>
    <submittedName>
        <fullName evidence="1">Uncharacterized protein</fullName>
    </submittedName>
</protein>
<evidence type="ECO:0000313" key="1">
    <source>
        <dbReference type="EMBL" id="KVV40979.1"/>
    </source>
</evidence>
<comment type="caution">
    <text evidence="1">The sequence shown here is derived from an EMBL/GenBank/DDBJ whole genome shotgun (WGS) entry which is preliminary data.</text>
</comment>
<gene>
    <name evidence="1" type="ORF">WT27_13765</name>
</gene>